<dbReference type="Pfam" id="PF07690">
    <property type="entry name" value="MFS_1"/>
    <property type="match status" value="1"/>
</dbReference>
<keyword evidence="3" id="KW-0813">Transport</keyword>
<feature type="transmembrane region" description="Helical" evidence="7">
    <location>
        <begin position="256"/>
        <end position="276"/>
    </location>
</feature>
<dbReference type="InterPro" id="IPR036259">
    <property type="entry name" value="MFS_trans_sf"/>
</dbReference>
<gene>
    <name evidence="9" type="ORF">CacPP4_05670</name>
</gene>
<keyword evidence="4 7" id="KW-0812">Transmembrane</keyword>
<evidence type="ECO:0000313" key="10">
    <source>
        <dbReference type="Proteomes" id="UP000318594"/>
    </source>
</evidence>
<evidence type="ECO:0000256" key="7">
    <source>
        <dbReference type="SAM" id="Phobius"/>
    </source>
</evidence>
<protein>
    <submittedName>
        <fullName evidence="9">MFS transporter</fullName>
    </submittedName>
</protein>
<dbReference type="InterPro" id="IPR011701">
    <property type="entry name" value="MFS"/>
</dbReference>
<dbReference type="InterPro" id="IPR051788">
    <property type="entry name" value="MFS_Transporter"/>
</dbReference>
<feature type="transmembrane region" description="Helical" evidence="7">
    <location>
        <begin position="12"/>
        <end position="31"/>
    </location>
</feature>
<evidence type="ECO:0000256" key="6">
    <source>
        <dbReference type="ARBA" id="ARBA00023136"/>
    </source>
</evidence>
<evidence type="ECO:0000256" key="3">
    <source>
        <dbReference type="ARBA" id="ARBA00022448"/>
    </source>
</evidence>
<comment type="subcellular location">
    <subcellularLocation>
        <location evidence="1">Cell membrane</location>
        <topology evidence="1">Multi-pass membrane protein</topology>
    </subcellularLocation>
</comment>
<keyword evidence="5 7" id="KW-1133">Transmembrane helix</keyword>
<dbReference type="PROSITE" id="PS50850">
    <property type="entry name" value="MFS"/>
    <property type="match status" value="1"/>
</dbReference>
<proteinExistence type="inferred from homology"/>
<dbReference type="PANTHER" id="PTHR23514:SF3">
    <property type="entry name" value="BYPASS OF STOP CODON PROTEIN 6"/>
    <property type="match status" value="1"/>
</dbReference>
<comment type="similarity">
    <text evidence="2">Belongs to the major facilitator superfamily.</text>
</comment>
<dbReference type="Proteomes" id="UP000318594">
    <property type="component" value="Chromosome"/>
</dbReference>
<evidence type="ECO:0000256" key="4">
    <source>
        <dbReference type="ARBA" id="ARBA00022692"/>
    </source>
</evidence>
<feature type="transmembrane region" description="Helical" evidence="7">
    <location>
        <begin position="216"/>
        <end position="236"/>
    </location>
</feature>
<accession>A0ABM7GXH7</accession>
<dbReference type="InterPro" id="IPR020846">
    <property type="entry name" value="MFS_dom"/>
</dbReference>
<keyword evidence="6 7" id="KW-0472">Membrane</keyword>
<name>A0ABM7GXH7_CUTAC</name>
<feature type="transmembrane region" description="Helical" evidence="7">
    <location>
        <begin position="312"/>
        <end position="335"/>
    </location>
</feature>
<dbReference type="Gene3D" id="1.20.1250.20">
    <property type="entry name" value="MFS general substrate transporter like domains"/>
    <property type="match status" value="2"/>
</dbReference>
<dbReference type="SUPFAM" id="SSF103473">
    <property type="entry name" value="MFS general substrate transporter"/>
    <property type="match status" value="1"/>
</dbReference>
<evidence type="ECO:0000256" key="2">
    <source>
        <dbReference type="ARBA" id="ARBA00008335"/>
    </source>
</evidence>
<keyword evidence="10" id="KW-1185">Reference proteome</keyword>
<dbReference type="EMBL" id="AP019723">
    <property type="protein sequence ID" value="BBK83952.1"/>
    <property type="molecule type" value="Genomic_DNA"/>
</dbReference>
<evidence type="ECO:0000259" key="8">
    <source>
        <dbReference type="PROSITE" id="PS50850"/>
    </source>
</evidence>
<feature type="transmembrane region" description="Helical" evidence="7">
    <location>
        <begin position="347"/>
        <end position="370"/>
    </location>
</feature>
<feature type="transmembrane region" description="Helical" evidence="7">
    <location>
        <begin position="84"/>
        <end position="101"/>
    </location>
</feature>
<evidence type="ECO:0000256" key="1">
    <source>
        <dbReference type="ARBA" id="ARBA00004651"/>
    </source>
</evidence>
<evidence type="ECO:0000313" key="9">
    <source>
        <dbReference type="EMBL" id="BBK83952.1"/>
    </source>
</evidence>
<sequence length="408" mass="42785">MPEPQLRYDERSPFIVHMLLLAIIYLAFISLGLPDSLVGAGWPAMHESLGVPLSCAGFITFIIATGTIISSLMSDRLTTRFGPGRVTAASVALTAAALFGFSFSTQFWVLCLWAMPYGLGAGTVDAALNNYAALHYTARHMNWLHGCWGLGASISPFIMSQALSSGHGWPSAYRTVGTLQAILTAIVTVSLPLWNKTRKINGGGSAKLFDHVPTRAALATPGVPAVLGAFFSYCAVESTSMLWAASYLVSVRGTDGATAAAFASLFVLGITAGRFLAGFVAERIGDRMLVRGGFITVGVGVVLVGLPGVPSWVALAGLVIAGLGSAPIYPAIIHSTPTTFGAHNSQAIIGIQMAAAYVGTTLAPPLFGAISANTGLWTLPLYLIVLVIFGLVMSEHVTRRERARAQDG</sequence>
<feature type="transmembrane region" description="Helical" evidence="7">
    <location>
        <begin position="51"/>
        <end position="72"/>
    </location>
</feature>
<feature type="transmembrane region" description="Helical" evidence="7">
    <location>
        <begin position="288"/>
        <end position="306"/>
    </location>
</feature>
<feature type="transmembrane region" description="Helical" evidence="7">
    <location>
        <begin position="107"/>
        <end position="131"/>
    </location>
</feature>
<feature type="domain" description="Major facilitator superfamily (MFS) profile" evidence="8">
    <location>
        <begin position="20"/>
        <end position="398"/>
    </location>
</feature>
<organism evidence="9 10">
    <name type="scientific">Cutibacterium acnes subsp. acnes</name>
    <dbReference type="NCBI Taxonomy" id="1734925"/>
    <lineage>
        <taxon>Bacteria</taxon>
        <taxon>Bacillati</taxon>
        <taxon>Actinomycetota</taxon>
        <taxon>Actinomycetes</taxon>
        <taxon>Propionibacteriales</taxon>
        <taxon>Propionibacteriaceae</taxon>
        <taxon>Cutibacterium</taxon>
    </lineage>
</organism>
<feature type="transmembrane region" description="Helical" evidence="7">
    <location>
        <begin position="143"/>
        <end position="163"/>
    </location>
</feature>
<reference evidence="9 10" key="1">
    <citation type="submission" date="2019-06" db="EMBL/GenBank/DDBJ databases">
        <title>Complete genome sequence of Cutibacterium acnes subsp. acnes NBRC 107605.</title>
        <authorList>
            <person name="Miura T."/>
            <person name="Furukawa M."/>
            <person name="Shimamura M."/>
            <person name="Ohyama Y."/>
            <person name="Yamazoe A."/>
            <person name="Kawasaki H."/>
        </authorList>
    </citation>
    <scope>NUCLEOTIDE SEQUENCE [LARGE SCALE GENOMIC DNA]</scope>
    <source>
        <strain evidence="9 10">NBRC 107605</strain>
    </source>
</reference>
<feature type="transmembrane region" description="Helical" evidence="7">
    <location>
        <begin position="175"/>
        <end position="195"/>
    </location>
</feature>
<evidence type="ECO:0000256" key="5">
    <source>
        <dbReference type="ARBA" id="ARBA00022989"/>
    </source>
</evidence>
<dbReference type="PANTHER" id="PTHR23514">
    <property type="entry name" value="BYPASS OF STOP CODON PROTEIN 6"/>
    <property type="match status" value="1"/>
</dbReference>
<feature type="transmembrane region" description="Helical" evidence="7">
    <location>
        <begin position="376"/>
        <end position="394"/>
    </location>
</feature>